<reference evidence="5" key="2">
    <citation type="journal article" date="2017" name="J. Anim. Genet.">
        <title>Multiple reference genome sequences of hot pepper reveal the massive evolution of plant disease resistance genes by retroduplication.</title>
        <authorList>
            <person name="Kim S."/>
            <person name="Park J."/>
            <person name="Yeom S.-I."/>
            <person name="Kim Y.-M."/>
            <person name="Seo E."/>
            <person name="Kim K.-T."/>
            <person name="Kim M.-S."/>
            <person name="Lee J.M."/>
            <person name="Cheong K."/>
            <person name="Shin H.-S."/>
            <person name="Kim S.-B."/>
            <person name="Han K."/>
            <person name="Lee J."/>
            <person name="Park M."/>
            <person name="Lee H.-A."/>
            <person name="Lee H.-Y."/>
            <person name="Lee Y."/>
            <person name="Oh S."/>
            <person name="Lee J.H."/>
            <person name="Choi E."/>
            <person name="Choi E."/>
            <person name="Lee S.E."/>
            <person name="Jeon J."/>
            <person name="Kim H."/>
            <person name="Choi G."/>
            <person name="Song H."/>
            <person name="Lee J."/>
            <person name="Lee S.-C."/>
            <person name="Kwon J.-K."/>
            <person name="Lee H.-Y."/>
            <person name="Koo N."/>
            <person name="Hong Y."/>
            <person name="Kim R.W."/>
            <person name="Kang W.-H."/>
            <person name="Huh J.H."/>
            <person name="Kang B.-C."/>
            <person name="Yang T.-J."/>
            <person name="Lee Y.-H."/>
            <person name="Bennetzen J.L."/>
            <person name="Choi D."/>
        </authorList>
    </citation>
    <scope>NUCLEOTIDE SEQUENCE [LARGE SCALE GENOMIC DNA]</scope>
    <source>
        <strain evidence="5">cv. PBC81</strain>
    </source>
</reference>
<dbReference type="GO" id="GO:0008195">
    <property type="term" value="F:phosphatidate phosphatase activity"/>
    <property type="evidence" value="ECO:0007669"/>
    <property type="project" value="TreeGrafter"/>
</dbReference>
<dbReference type="InterPro" id="IPR013209">
    <property type="entry name" value="LNS2"/>
</dbReference>
<dbReference type="InterPro" id="IPR003613">
    <property type="entry name" value="Ubox_domain"/>
</dbReference>
<comment type="pathway">
    <text evidence="1">Protein modification; protein ubiquitination.</text>
</comment>
<organism evidence="4 5">
    <name type="scientific">Capsicum baccatum</name>
    <name type="common">Peruvian pepper</name>
    <dbReference type="NCBI Taxonomy" id="33114"/>
    <lineage>
        <taxon>Eukaryota</taxon>
        <taxon>Viridiplantae</taxon>
        <taxon>Streptophyta</taxon>
        <taxon>Embryophyta</taxon>
        <taxon>Tracheophyta</taxon>
        <taxon>Spermatophyta</taxon>
        <taxon>Magnoliopsida</taxon>
        <taxon>eudicotyledons</taxon>
        <taxon>Gunneridae</taxon>
        <taxon>Pentapetalae</taxon>
        <taxon>asterids</taxon>
        <taxon>lamiids</taxon>
        <taxon>Solanales</taxon>
        <taxon>Solanaceae</taxon>
        <taxon>Solanoideae</taxon>
        <taxon>Capsiceae</taxon>
        <taxon>Capsicum</taxon>
    </lineage>
</organism>
<dbReference type="OrthoDB" id="4567at2759"/>
<comment type="caution">
    <text evidence="4">The sequence shown here is derived from an EMBL/GenBank/DDBJ whole genome shotgun (WGS) entry which is preliminary data.</text>
</comment>
<dbReference type="SUPFAM" id="SSF57850">
    <property type="entry name" value="RING/U-box"/>
    <property type="match status" value="1"/>
</dbReference>
<dbReference type="PANTHER" id="PTHR12181:SF12">
    <property type="entry name" value="PHOSPHATIDATE PHOSPHATASE"/>
    <property type="match status" value="1"/>
</dbReference>
<dbReference type="InterPro" id="IPR013083">
    <property type="entry name" value="Znf_RING/FYVE/PHD"/>
</dbReference>
<sequence length="182" mass="20983">MHEDSLFTLDIKALFPSDKNPSPFYAGFGNRHTDEINYLKVGIPKRKIFAINPKGQIVVNRHVDIRSYTSLHSLVTAMFPAIFSCEQGAPYWLRKCDIVSLYGLDNFELMPRLLDFQPNFLRDVMEDSNIAADGYTYEGNTIKRWLYSGHNTSPMTNLKLDTCDLIPNYALYCTIQEWQQQS</sequence>
<evidence type="ECO:0000313" key="4">
    <source>
        <dbReference type="EMBL" id="PHT58975.1"/>
    </source>
</evidence>
<keyword evidence="5" id="KW-1185">Reference proteome</keyword>
<dbReference type="InterPro" id="IPR026058">
    <property type="entry name" value="LIPIN"/>
</dbReference>
<reference evidence="4 5" key="1">
    <citation type="journal article" date="2017" name="Genome Biol.">
        <title>New reference genome sequences of hot pepper reveal the massive evolution of plant disease-resistance genes by retroduplication.</title>
        <authorList>
            <person name="Kim S."/>
            <person name="Park J."/>
            <person name="Yeom S.I."/>
            <person name="Kim Y.M."/>
            <person name="Seo E."/>
            <person name="Kim K.T."/>
            <person name="Kim M.S."/>
            <person name="Lee J.M."/>
            <person name="Cheong K."/>
            <person name="Shin H.S."/>
            <person name="Kim S.B."/>
            <person name="Han K."/>
            <person name="Lee J."/>
            <person name="Park M."/>
            <person name="Lee H.A."/>
            <person name="Lee H.Y."/>
            <person name="Lee Y."/>
            <person name="Oh S."/>
            <person name="Lee J.H."/>
            <person name="Choi E."/>
            <person name="Choi E."/>
            <person name="Lee S.E."/>
            <person name="Jeon J."/>
            <person name="Kim H."/>
            <person name="Choi G."/>
            <person name="Song H."/>
            <person name="Lee J."/>
            <person name="Lee S.C."/>
            <person name="Kwon J.K."/>
            <person name="Lee H.Y."/>
            <person name="Koo N."/>
            <person name="Hong Y."/>
            <person name="Kim R.W."/>
            <person name="Kang W.H."/>
            <person name="Huh J.H."/>
            <person name="Kang B.C."/>
            <person name="Yang T.J."/>
            <person name="Lee Y.H."/>
            <person name="Bennetzen J.L."/>
            <person name="Choi D."/>
        </authorList>
    </citation>
    <scope>NUCLEOTIDE SEQUENCE [LARGE SCALE GENOMIC DNA]</scope>
    <source>
        <strain evidence="5">cv. PBC81</strain>
    </source>
</reference>
<dbReference type="UniPathway" id="UPA00143"/>
<dbReference type="Pfam" id="PF08235">
    <property type="entry name" value="LNS2"/>
    <property type="match status" value="1"/>
</dbReference>
<proteinExistence type="predicted"/>
<accession>A0A2G2XNA9</accession>
<dbReference type="GO" id="GO:0004842">
    <property type="term" value="F:ubiquitin-protein transferase activity"/>
    <property type="evidence" value="ECO:0007669"/>
    <property type="project" value="InterPro"/>
</dbReference>
<dbReference type="SMART" id="SM00504">
    <property type="entry name" value="Ubox"/>
    <property type="match status" value="1"/>
</dbReference>
<feature type="domain" description="U-box" evidence="3">
    <location>
        <begin position="111"/>
        <end position="182"/>
    </location>
</feature>
<gene>
    <name evidence="4" type="ORF">CQW23_01338</name>
</gene>
<evidence type="ECO:0000256" key="1">
    <source>
        <dbReference type="ARBA" id="ARBA00004906"/>
    </source>
</evidence>
<dbReference type="EMBL" id="MLFT02000001">
    <property type="protein sequence ID" value="PHT58975.1"/>
    <property type="molecule type" value="Genomic_DNA"/>
</dbReference>
<evidence type="ECO:0000259" key="3">
    <source>
        <dbReference type="PROSITE" id="PS51698"/>
    </source>
</evidence>
<dbReference type="PROSITE" id="PS51698">
    <property type="entry name" value="U_BOX"/>
    <property type="match status" value="1"/>
</dbReference>
<protein>
    <submittedName>
        <fullName evidence="4">U-box domain-containing protein 55</fullName>
    </submittedName>
</protein>
<dbReference type="Pfam" id="PF04564">
    <property type="entry name" value="U-box"/>
    <property type="match status" value="1"/>
</dbReference>
<evidence type="ECO:0000313" key="5">
    <source>
        <dbReference type="Proteomes" id="UP000224567"/>
    </source>
</evidence>
<dbReference type="Proteomes" id="UP000224567">
    <property type="component" value="Unassembled WGS sequence"/>
</dbReference>
<dbReference type="Gene3D" id="3.30.40.10">
    <property type="entry name" value="Zinc/RING finger domain, C3HC4 (zinc finger)"/>
    <property type="match status" value="1"/>
</dbReference>
<dbReference type="PANTHER" id="PTHR12181">
    <property type="entry name" value="LIPIN"/>
    <property type="match status" value="1"/>
</dbReference>
<dbReference type="CDD" id="cd16655">
    <property type="entry name" value="RING-Ubox_WDSUB1-like"/>
    <property type="match status" value="1"/>
</dbReference>
<dbReference type="STRING" id="33114.A0A2G2XNA9"/>
<dbReference type="AlphaFoldDB" id="A0A2G2XNA9"/>
<keyword evidence="2" id="KW-0808">Transferase</keyword>
<name>A0A2G2XNA9_CAPBA</name>
<evidence type="ECO:0000256" key="2">
    <source>
        <dbReference type="ARBA" id="ARBA00022679"/>
    </source>
</evidence>
<dbReference type="GO" id="GO:0016567">
    <property type="term" value="P:protein ubiquitination"/>
    <property type="evidence" value="ECO:0007669"/>
    <property type="project" value="UniProtKB-UniPathway"/>
</dbReference>